<dbReference type="EMBL" id="CP137578">
    <property type="protein sequence ID" value="WOX28495.1"/>
    <property type="molecule type" value="Genomic_DNA"/>
</dbReference>
<evidence type="ECO:0000313" key="2">
    <source>
        <dbReference type="EMBL" id="WOX28495.1"/>
    </source>
</evidence>
<protein>
    <submittedName>
        <fullName evidence="1">Uncharacterized protein</fullName>
    </submittedName>
</protein>
<dbReference type="Proteomes" id="UP001304419">
    <property type="component" value="Chromosome 1"/>
</dbReference>
<dbReference type="Proteomes" id="UP000646877">
    <property type="component" value="Unassembled WGS sequence"/>
</dbReference>
<evidence type="ECO:0000313" key="4">
    <source>
        <dbReference type="Proteomes" id="UP001304419"/>
    </source>
</evidence>
<dbReference type="AlphaFoldDB" id="A0A8I2KP20"/>
<reference evidence="2 4" key="2">
    <citation type="submission" date="2023-10" db="EMBL/GenBank/DDBJ databases">
        <title>To unveil natural product biosynthetic capacity in Pseudoalteromonas.</title>
        <authorList>
            <person name="Wang J."/>
        </authorList>
    </citation>
    <scope>NUCLEOTIDE SEQUENCE [LARGE SCALE GENOMIC DNA]</scope>
    <source>
        <strain evidence="2 4">DSM 15914</strain>
    </source>
</reference>
<evidence type="ECO:0000313" key="1">
    <source>
        <dbReference type="EMBL" id="NLR24409.1"/>
    </source>
</evidence>
<evidence type="ECO:0000313" key="3">
    <source>
        <dbReference type="Proteomes" id="UP000646877"/>
    </source>
</evidence>
<accession>A0A8I2KP20</accession>
<proteinExistence type="predicted"/>
<dbReference type="RefSeq" id="WP_193522656.1">
    <property type="nucleotide sequence ID" value="NZ_CBCSDF010000026.1"/>
</dbReference>
<gene>
    <name evidence="1" type="ORF">F9Y85_24530</name>
    <name evidence="2" type="ORF">R5H13_18040</name>
</gene>
<keyword evidence="4" id="KW-1185">Reference proteome</keyword>
<name>A0A8I2KP20_9GAMM</name>
<sequence>MVIKITDCHFENNGTGIKAPTSAKIDMSGTSFKGNGKAMDIYVSAADLNQLGLPENTPQEYLQEVIQILQGQKGQSEEVQVAAISDSSLFKWLGHAASVSSIASGIIAFVQRL</sequence>
<dbReference type="EMBL" id="WEIA01000041">
    <property type="protein sequence ID" value="NLR24409.1"/>
    <property type="molecule type" value="Genomic_DNA"/>
</dbReference>
<reference evidence="1" key="1">
    <citation type="submission" date="2019-10" db="EMBL/GenBank/DDBJ databases">
        <authorList>
            <person name="Paulsen S."/>
        </authorList>
    </citation>
    <scope>NUCLEOTIDE SEQUENCE</scope>
    <source>
        <strain evidence="1">LMG 19692</strain>
    </source>
</reference>
<organism evidence="1 3">
    <name type="scientific">Pseudoalteromonas maricaloris</name>
    <dbReference type="NCBI Taxonomy" id="184924"/>
    <lineage>
        <taxon>Bacteria</taxon>
        <taxon>Pseudomonadati</taxon>
        <taxon>Pseudomonadota</taxon>
        <taxon>Gammaproteobacteria</taxon>
        <taxon>Alteromonadales</taxon>
        <taxon>Pseudoalteromonadaceae</taxon>
        <taxon>Pseudoalteromonas</taxon>
    </lineage>
</organism>